<protein>
    <submittedName>
        <fullName evidence="2">Uncharacterized protein</fullName>
    </submittedName>
</protein>
<evidence type="ECO:0000256" key="1">
    <source>
        <dbReference type="SAM" id="MobiDB-lite"/>
    </source>
</evidence>
<sequence>MKEGGGLVLIEGEGREGVQKAYVSMFETGDIDAELTAARVLFSRKLHYLISQHVKHSAKFIVRQNEDSNGFETWRRLFKKLSLPGARRSTSLLTQLLDFKVQPGNLINLGKHGGGQRSTMKANGKPTSSQYHGLTYHVAEAREPSFSEMTLPRHRLTAGRGSVGHAFQMHLARLRHLQSCVVNPVPEFWALVHAEAQWLTAVHDSLAWLGSSATALQPLATGMTRGQHGETFRSGDRELGSASCLKRKSALSEERLGRLRHRPIVDFCLSSFALPEASSPLRPQPSRDERNFCGPYNRTFAGEQRWSVRPALLLAESSWFEEDERPLAEVWDSLAHVGLDYAFRPAALGTDSGLVLSALDVSGIVFSIMSGQNLVTFSFPECLDTIPAGSTPTSFKGPFDDVAFEFCFETLQCFSQTPSLASSANTFHSQLATETFYGDLARFALRFGRLAYLLAFSGHPIWAHPLLRCQRCRH</sequence>
<keyword evidence="3" id="KW-1185">Reference proteome</keyword>
<evidence type="ECO:0000313" key="3">
    <source>
        <dbReference type="Proteomes" id="UP000186817"/>
    </source>
</evidence>
<name>A0A1Q9EJQ9_SYMMI</name>
<gene>
    <name evidence="2" type="ORF">AK812_SmicGene8928</name>
</gene>
<comment type="caution">
    <text evidence="2">The sequence shown here is derived from an EMBL/GenBank/DDBJ whole genome shotgun (WGS) entry which is preliminary data.</text>
</comment>
<dbReference type="OrthoDB" id="408537at2759"/>
<feature type="compositionally biased region" description="Polar residues" evidence="1">
    <location>
        <begin position="117"/>
        <end position="129"/>
    </location>
</feature>
<reference evidence="2 3" key="1">
    <citation type="submission" date="2016-02" db="EMBL/GenBank/DDBJ databases">
        <title>Genome analysis of coral dinoflagellate symbionts highlights evolutionary adaptations to a symbiotic lifestyle.</title>
        <authorList>
            <person name="Aranda M."/>
            <person name="Li Y."/>
            <person name="Liew Y.J."/>
            <person name="Baumgarten S."/>
            <person name="Simakov O."/>
            <person name="Wilson M."/>
            <person name="Piel J."/>
            <person name="Ashoor H."/>
            <person name="Bougouffa S."/>
            <person name="Bajic V.B."/>
            <person name="Ryu T."/>
            <person name="Ravasi T."/>
            <person name="Bayer T."/>
            <person name="Micklem G."/>
            <person name="Kim H."/>
            <person name="Bhak J."/>
            <person name="Lajeunesse T.C."/>
            <person name="Voolstra C.R."/>
        </authorList>
    </citation>
    <scope>NUCLEOTIDE SEQUENCE [LARGE SCALE GENOMIC DNA]</scope>
    <source>
        <strain evidence="2 3">CCMP2467</strain>
    </source>
</reference>
<evidence type="ECO:0000313" key="2">
    <source>
        <dbReference type="EMBL" id="OLQ07672.1"/>
    </source>
</evidence>
<accession>A0A1Q9EJQ9</accession>
<organism evidence="2 3">
    <name type="scientific">Symbiodinium microadriaticum</name>
    <name type="common">Dinoflagellate</name>
    <name type="synonym">Zooxanthella microadriatica</name>
    <dbReference type="NCBI Taxonomy" id="2951"/>
    <lineage>
        <taxon>Eukaryota</taxon>
        <taxon>Sar</taxon>
        <taxon>Alveolata</taxon>
        <taxon>Dinophyceae</taxon>
        <taxon>Suessiales</taxon>
        <taxon>Symbiodiniaceae</taxon>
        <taxon>Symbiodinium</taxon>
    </lineage>
</organism>
<feature type="region of interest" description="Disordered" evidence="1">
    <location>
        <begin position="110"/>
        <end position="129"/>
    </location>
</feature>
<dbReference type="EMBL" id="LSRX01000134">
    <property type="protein sequence ID" value="OLQ07672.1"/>
    <property type="molecule type" value="Genomic_DNA"/>
</dbReference>
<proteinExistence type="predicted"/>
<dbReference type="Proteomes" id="UP000186817">
    <property type="component" value="Unassembled WGS sequence"/>
</dbReference>
<dbReference type="AlphaFoldDB" id="A0A1Q9EJQ9"/>